<evidence type="ECO:0000313" key="1">
    <source>
        <dbReference type="EMBL" id="QRD89090.1"/>
    </source>
</evidence>
<dbReference type="Proteomes" id="UP000596276">
    <property type="component" value="Chromosome 1"/>
</dbReference>
<keyword evidence="2" id="KW-1185">Reference proteome</keyword>
<gene>
    <name evidence="1" type="ORF">F9C07_2280196</name>
</gene>
<sequence>MKLERKLFSSFSLSFPLQYCGKINMQHTDKPVDFRISSAVVDRGVAPMGHNASRVNSIVDEKETYLKKKSHCRYYLQLVCLDIQL</sequence>
<organism evidence="1 2">
    <name type="scientific">Aspergillus flavus (strain ATCC 200026 / FGSC A1120 / IAM 13836 / NRRL 3357 / JCM 12722 / SRRC 167)</name>
    <dbReference type="NCBI Taxonomy" id="332952"/>
    <lineage>
        <taxon>Eukaryota</taxon>
        <taxon>Fungi</taxon>
        <taxon>Dikarya</taxon>
        <taxon>Ascomycota</taxon>
        <taxon>Pezizomycotina</taxon>
        <taxon>Eurotiomycetes</taxon>
        <taxon>Eurotiomycetidae</taxon>
        <taxon>Eurotiales</taxon>
        <taxon>Aspergillaceae</taxon>
        <taxon>Aspergillus</taxon>
        <taxon>Aspergillus subgen. Circumdati</taxon>
    </lineage>
</organism>
<reference evidence="2" key="1">
    <citation type="journal article" date="2021" name="G3 (Bethesda)">
        <title>Chromosome assembled and annotated genome sequence of Aspergillus flavus NRRL 3357.</title>
        <authorList>
            <person name="Skerker J.M."/>
            <person name="Pianalto K.M."/>
            <person name="Mondo S.J."/>
            <person name="Yang K."/>
            <person name="Arkin A.P."/>
            <person name="Keller N.P."/>
            <person name="Grigoriev I.V."/>
            <person name="Louise Glass N.L."/>
        </authorList>
    </citation>
    <scope>NUCLEOTIDE SEQUENCE [LARGE SCALE GENOMIC DNA]</scope>
    <source>
        <strain evidence="2">ATCC 200026 / FGSC A1120 / IAM 13836 / NRRL 3357 / JCM 12722 / SRRC 167</strain>
    </source>
</reference>
<dbReference type="EMBL" id="CP044619">
    <property type="protein sequence ID" value="QRD89090.1"/>
    <property type="molecule type" value="Genomic_DNA"/>
</dbReference>
<accession>A0A7U2MTA4</accession>
<dbReference type="AlphaFoldDB" id="A0A7U2MTA4"/>
<dbReference type="VEuPathDB" id="FungiDB:F9C07_2280196"/>
<evidence type="ECO:0000313" key="2">
    <source>
        <dbReference type="Proteomes" id="UP000596276"/>
    </source>
</evidence>
<protein>
    <submittedName>
        <fullName evidence="1">Uncharacterized protein</fullName>
    </submittedName>
</protein>
<proteinExistence type="predicted"/>
<name>A0A7U2MTA4_ASPFN</name>